<evidence type="ECO:0000313" key="3">
    <source>
        <dbReference type="EMBL" id="KAE8980725.1"/>
    </source>
</evidence>
<evidence type="ECO:0000313" key="2">
    <source>
        <dbReference type="EMBL" id="KAE8923813.1"/>
    </source>
</evidence>
<gene>
    <name evidence="10" type="ORF">PF001_g22779</name>
    <name evidence="8" type="ORF">PF002_g24589</name>
    <name evidence="9" type="ORF">PF004_g20679</name>
    <name evidence="7" type="ORF">PF005_g23678</name>
    <name evidence="5" type="ORF">PF006_g22851</name>
    <name evidence="4" type="ORF">PF007_g23683</name>
    <name evidence="11" type="ORF">PF008_g23404</name>
    <name evidence="2" type="ORF">PF009_g25942</name>
    <name evidence="6" type="ORF">PF010_g11438</name>
    <name evidence="3" type="ORF">PF011_g22322</name>
</gene>
<dbReference type="EMBL" id="QXFX01000607">
    <property type="protein sequence ID" value="KAE9109703.1"/>
    <property type="molecule type" value="Genomic_DNA"/>
</dbReference>
<evidence type="ECO:0000256" key="1">
    <source>
        <dbReference type="SAM" id="SignalP"/>
    </source>
</evidence>
<evidence type="ECO:0000313" key="12">
    <source>
        <dbReference type="Proteomes" id="UP000429523"/>
    </source>
</evidence>
<dbReference type="Proteomes" id="UP000441208">
    <property type="component" value="Unassembled WGS sequence"/>
</dbReference>
<dbReference type="Proteomes" id="UP000476176">
    <property type="component" value="Unassembled WGS sequence"/>
</dbReference>
<evidence type="ECO:0000313" key="19">
    <source>
        <dbReference type="Proteomes" id="UP000476176"/>
    </source>
</evidence>
<dbReference type="EMBL" id="QXFY01002349">
    <property type="protein sequence ID" value="KAE9298840.1"/>
    <property type="molecule type" value="Genomic_DNA"/>
</dbReference>
<dbReference type="Proteomes" id="UP000488956">
    <property type="component" value="Unassembled WGS sequence"/>
</dbReference>
<dbReference type="EMBL" id="QXGF01002673">
    <property type="protein sequence ID" value="KAE8923813.1"/>
    <property type="molecule type" value="Genomic_DNA"/>
</dbReference>
<dbReference type="Proteomes" id="UP000460718">
    <property type="component" value="Unassembled WGS sequence"/>
</dbReference>
<comment type="caution">
    <text evidence="3">The sequence shown here is derived from an EMBL/GenBank/DDBJ whole genome shotgun (WGS) entry which is preliminary data.</text>
</comment>
<dbReference type="Proteomes" id="UP000486351">
    <property type="component" value="Unassembled WGS sequence"/>
</dbReference>
<evidence type="ECO:0000313" key="4">
    <source>
        <dbReference type="EMBL" id="KAE9078856.1"/>
    </source>
</evidence>
<name>A0A6A3IJI3_9STRA</name>
<evidence type="ECO:0000313" key="13">
    <source>
        <dbReference type="Proteomes" id="UP000433483"/>
    </source>
</evidence>
<evidence type="ECO:0000313" key="18">
    <source>
        <dbReference type="Proteomes" id="UP000460718"/>
    </source>
</evidence>
<dbReference type="EMBL" id="QXGC01001869">
    <property type="protein sequence ID" value="KAE9194606.1"/>
    <property type="molecule type" value="Genomic_DNA"/>
</dbReference>
<dbReference type="Proteomes" id="UP000440732">
    <property type="component" value="Unassembled WGS sequence"/>
</dbReference>
<feature type="signal peptide" evidence="1">
    <location>
        <begin position="1"/>
        <end position="21"/>
    </location>
</feature>
<evidence type="ECO:0000313" key="15">
    <source>
        <dbReference type="Proteomes" id="UP000440367"/>
    </source>
</evidence>
<evidence type="ECO:0000313" key="14">
    <source>
        <dbReference type="Proteomes" id="UP000437068"/>
    </source>
</evidence>
<evidence type="ECO:0000313" key="9">
    <source>
        <dbReference type="EMBL" id="KAE9194606.1"/>
    </source>
</evidence>
<dbReference type="EMBL" id="QXFW01002222">
    <property type="protein sequence ID" value="KAE8980725.1"/>
    <property type="molecule type" value="Genomic_DNA"/>
</dbReference>
<evidence type="ECO:0000313" key="17">
    <source>
        <dbReference type="Proteomes" id="UP000441208"/>
    </source>
</evidence>
<sequence>MFNLASNFIFIIFKSNLLVFGHIHTRPTESSITDQFHHISNHSSVFTIRYRLHIFKQLT</sequence>
<evidence type="ECO:0000313" key="5">
    <source>
        <dbReference type="EMBL" id="KAE9100674.1"/>
    </source>
</evidence>
<dbReference type="AlphaFoldDB" id="A0A6A3IJI3"/>
<evidence type="ECO:0000313" key="16">
    <source>
        <dbReference type="Proteomes" id="UP000440732"/>
    </source>
</evidence>
<dbReference type="EMBL" id="QXGE01002242">
    <property type="protein sequence ID" value="KAE9283584.1"/>
    <property type="molecule type" value="Genomic_DNA"/>
</dbReference>
<feature type="chain" id="PRO_5036164375" evidence="1">
    <location>
        <begin position="22"/>
        <end position="59"/>
    </location>
</feature>
<evidence type="ECO:0000313" key="8">
    <source>
        <dbReference type="EMBL" id="KAE9191109.1"/>
    </source>
</evidence>
<keyword evidence="1" id="KW-0732">Signal</keyword>
<dbReference type="EMBL" id="QXGA01002278">
    <property type="protein sequence ID" value="KAE9100674.1"/>
    <property type="molecule type" value="Genomic_DNA"/>
</dbReference>
<evidence type="ECO:0000313" key="11">
    <source>
        <dbReference type="EMBL" id="KAE9298840.1"/>
    </source>
</evidence>
<dbReference type="Proteomes" id="UP000429523">
    <property type="component" value="Unassembled WGS sequence"/>
</dbReference>
<keyword evidence="13" id="KW-1185">Reference proteome</keyword>
<dbReference type="EMBL" id="QXGD01002262">
    <property type="protein sequence ID" value="KAE9191109.1"/>
    <property type="molecule type" value="Genomic_DNA"/>
</dbReference>
<evidence type="ECO:0000313" key="10">
    <source>
        <dbReference type="EMBL" id="KAE9283584.1"/>
    </source>
</evidence>
<evidence type="ECO:0000313" key="6">
    <source>
        <dbReference type="EMBL" id="KAE9109703.1"/>
    </source>
</evidence>
<dbReference type="Proteomes" id="UP000437068">
    <property type="component" value="Unassembled WGS sequence"/>
</dbReference>
<accession>A0A6A3IJI3</accession>
<reference evidence="18 19" key="1">
    <citation type="submission" date="2018-09" db="EMBL/GenBank/DDBJ databases">
        <title>Genomic investigation of the strawberry pathogen Phytophthora fragariae indicates pathogenicity is determined by transcriptional variation in three key races.</title>
        <authorList>
            <person name="Adams T.M."/>
            <person name="Armitage A.D."/>
            <person name="Sobczyk M.K."/>
            <person name="Bates H.J."/>
            <person name="Dunwell J.M."/>
            <person name="Nellist C.F."/>
            <person name="Harrison R.J."/>
        </authorList>
    </citation>
    <scope>NUCLEOTIDE SEQUENCE [LARGE SCALE GENOMIC DNA]</scope>
    <source>
        <strain evidence="10 14">A4</strain>
        <strain evidence="8 15">BC-1</strain>
        <strain evidence="9 19">BC-23</strain>
        <strain evidence="7 13">NOV-27</strain>
        <strain evidence="5 16">NOV-5</strain>
        <strain evidence="4 17">NOV-71</strain>
        <strain evidence="11 20">NOV-77</strain>
        <strain evidence="2 12">NOV-9</strain>
        <strain evidence="6 21">ONT-3</strain>
        <strain evidence="3 18">SCRP245</strain>
    </source>
</reference>
<proteinExistence type="predicted"/>
<organism evidence="3 18">
    <name type="scientific">Phytophthora fragariae</name>
    <dbReference type="NCBI Taxonomy" id="53985"/>
    <lineage>
        <taxon>Eukaryota</taxon>
        <taxon>Sar</taxon>
        <taxon>Stramenopiles</taxon>
        <taxon>Oomycota</taxon>
        <taxon>Peronosporomycetes</taxon>
        <taxon>Peronosporales</taxon>
        <taxon>Peronosporaceae</taxon>
        <taxon>Phytophthora</taxon>
    </lineage>
</organism>
<protein>
    <submittedName>
        <fullName evidence="3">Uncharacterized protein</fullName>
    </submittedName>
</protein>
<evidence type="ECO:0000313" key="20">
    <source>
        <dbReference type="Proteomes" id="UP000486351"/>
    </source>
</evidence>
<evidence type="ECO:0000313" key="21">
    <source>
        <dbReference type="Proteomes" id="UP000488956"/>
    </source>
</evidence>
<dbReference type="EMBL" id="QXGB01002283">
    <property type="protein sequence ID" value="KAE9179467.1"/>
    <property type="molecule type" value="Genomic_DNA"/>
</dbReference>
<dbReference type="EMBL" id="QXFZ01002268">
    <property type="protein sequence ID" value="KAE9078856.1"/>
    <property type="molecule type" value="Genomic_DNA"/>
</dbReference>
<dbReference type="Proteomes" id="UP000440367">
    <property type="component" value="Unassembled WGS sequence"/>
</dbReference>
<evidence type="ECO:0000313" key="7">
    <source>
        <dbReference type="EMBL" id="KAE9179467.1"/>
    </source>
</evidence>
<dbReference type="Proteomes" id="UP000433483">
    <property type="component" value="Unassembled WGS sequence"/>
</dbReference>